<comment type="catalytic activity">
    <reaction evidence="1">
        <text>ATP + protein L-histidine = ADP + protein N-phospho-L-histidine.</text>
        <dbReference type="EC" id="2.7.13.3"/>
    </reaction>
</comment>
<dbReference type="GO" id="GO:0000155">
    <property type="term" value="F:phosphorelay sensor kinase activity"/>
    <property type="evidence" value="ECO:0007669"/>
    <property type="project" value="InterPro"/>
</dbReference>
<dbReference type="Pfam" id="PF02518">
    <property type="entry name" value="HATPase_c"/>
    <property type="match status" value="1"/>
</dbReference>
<keyword evidence="4" id="KW-0418">Kinase</keyword>
<dbReference type="InterPro" id="IPR011006">
    <property type="entry name" value="CheY-like_superfamily"/>
</dbReference>
<dbReference type="PROSITE" id="PS50110">
    <property type="entry name" value="RESPONSE_REGULATORY"/>
    <property type="match status" value="1"/>
</dbReference>
<dbReference type="Pfam" id="PF00072">
    <property type="entry name" value="Response_reg"/>
    <property type="match status" value="1"/>
</dbReference>
<evidence type="ECO:0000259" key="9">
    <source>
        <dbReference type="PROSITE" id="PS50112"/>
    </source>
</evidence>
<dbReference type="PANTHER" id="PTHR43711">
    <property type="entry name" value="TWO-COMPONENT HISTIDINE KINASE"/>
    <property type="match status" value="1"/>
</dbReference>
<dbReference type="PROSITE" id="PS50109">
    <property type="entry name" value="HIS_KIN"/>
    <property type="match status" value="1"/>
</dbReference>
<keyword evidence="6" id="KW-0597">Phosphoprotein</keyword>
<dbReference type="CDD" id="cd00130">
    <property type="entry name" value="PAS"/>
    <property type="match status" value="1"/>
</dbReference>
<dbReference type="Gene3D" id="3.30.565.10">
    <property type="entry name" value="Histidine kinase-like ATPase, C-terminal domain"/>
    <property type="match status" value="1"/>
</dbReference>
<evidence type="ECO:0000256" key="4">
    <source>
        <dbReference type="ARBA" id="ARBA00022777"/>
    </source>
</evidence>
<dbReference type="SMART" id="SM00448">
    <property type="entry name" value="REC"/>
    <property type="match status" value="1"/>
</dbReference>
<dbReference type="SUPFAM" id="SSF55874">
    <property type="entry name" value="ATPase domain of HSP90 chaperone/DNA topoisomerase II/histidine kinase"/>
    <property type="match status" value="1"/>
</dbReference>
<feature type="domain" description="Histidine kinase" evidence="7">
    <location>
        <begin position="278"/>
        <end position="466"/>
    </location>
</feature>
<name>A0A1N6UNQ7_9EURY</name>
<dbReference type="SUPFAM" id="SSF55785">
    <property type="entry name" value="PYP-like sensor domain (PAS domain)"/>
    <property type="match status" value="1"/>
</dbReference>
<reference evidence="11" key="1">
    <citation type="submission" date="2017-01" db="EMBL/GenBank/DDBJ databases">
        <authorList>
            <person name="Varghese N."/>
            <person name="Submissions S."/>
        </authorList>
    </citation>
    <scope>NUCLEOTIDE SEQUENCE [LARGE SCALE GENOMIC DNA]</scope>
    <source>
        <strain evidence="11">CGMCC 1.7737</strain>
    </source>
</reference>
<dbReference type="InterPro" id="IPR003594">
    <property type="entry name" value="HATPase_dom"/>
</dbReference>
<dbReference type="SMART" id="SM00091">
    <property type="entry name" value="PAS"/>
    <property type="match status" value="1"/>
</dbReference>
<dbReference type="InterPro" id="IPR050736">
    <property type="entry name" value="Sensor_HK_Regulatory"/>
</dbReference>
<evidence type="ECO:0000259" key="8">
    <source>
        <dbReference type="PROSITE" id="PS50110"/>
    </source>
</evidence>
<accession>A0A1N6UNQ7</accession>
<dbReference type="Pfam" id="PF00512">
    <property type="entry name" value="HisKA"/>
    <property type="match status" value="1"/>
</dbReference>
<dbReference type="OrthoDB" id="8127at2157"/>
<sequence>MPGVEDISTRRNLPIGIRVLHVDADEAVLQASRESLERENDIDTVVPVTSNDDAIDYLSEHHADIDCVVSDYDPECGSGLKLLDTVRERWPSLPFIVFTGNGSEDVASRAMSCGATNYLQKGTTDTRLLSLISQIRQAVSHRRTEKEVHRGFRAIEMTNEGIALLTNSFDFNYVNEAYAELFGYDQETLIGLGWAETISDESVERLRSDIIPMVDSEGEWTGEITGQNHDGNTLTLTLSLSTVAENEYVCAVRDVTERKEREEELIQENERLDAFASKVSHDLRSPLSIIYGYLNVARETGKKEHFDEIEGAADRIEAIISDLLEVAREGQKELDREVIHLHDFVEHVWDGIESGEATLYLTLSDVRIVADHDRLTELFANLFRNAVEHGGNDVVISVGTTEDGFYVEDGGSGIPETQRQSVLESGYSTADSTGLGLSIVKEIADSHGWKMHVEDSDDGGARFRFSGVECAQQRQ</sequence>
<dbReference type="InterPro" id="IPR035965">
    <property type="entry name" value="PAS-like_dom_sf"/>
</dbReference>
<dbReference type="RefSeq" id="WP_076426918.1">
    <property type="nucleotide sequence ID" value="NZ_FTNO01000001.1"/>
</dbReference>
<evidence type="ECO:0000313" key="11">
    <source>
        <dbReference type="Proteomes" id="UP000186914"/>
    </source>
</evidence>
<evidence type="ECO:0000256" key="3">
    <source>
        <dbReference type="ARBA" id="ARBA00022679"/>
    </source>
</evidence>
<dbReference type="Gene3D" id="3.30.450.20">
    <property type="entry name" value="PAS domain"/>
    <property type="match status" value="1"/>
</dbReference>
<dbReference type="SUPFAM" id="SSF47384">
    <property type="entry name" value="Homodimeric domain of signal transducing histidine kinase"/>
    <property type="match status" value="1"/>
</dbReference>
<dbReference type="Gene3D" id="3.40.50.2300">
    <property type="match status" value="1"/>
</dbReference>
<dbReference type="AlphaFoldDB" id="A0A1N6UNQ7"/>
<evidence type="ECO:0000313" key="10">
    <source>
        <dbReference type="EMBL" id="SIQ67111.1"/>
    </source>
</evidence>
<keyword evidence="3" id="KW-0808">Transferase</keyword>
<evidence type="ECO:0000256" key="5">
    <source>
        <dbReference type="ARBA" id="ARBA00023012"/>
    </source>
</evidence>
<feature type="domain" description="Response regulatory" evidence="8">
    <location>
        <begin position="18"/>
        <end position="136"/>
    </location>
</feature>
<dbReference type="InterPro" id="IPR000014">
    <property type="entry name" value="PAS"/>
</dbReference>
<dbReference type="EC" id="2.7.13.3" evidence="2"/>
<dbReference type="PROSITE" id="PS50112">
    <property type="entry name" value="PAS"/>
    <property type="match status" value="1"/>
</dbReference>
<evidence type="ECO:0000256" key="2">
    <source>
        <dbReference type="ARBA" id="ARBA00012438"/>
    </source>
</evidence>
<proteinExistence type="predicted"/>
<dbReference type="InterPro" id="IPR005467">
    <property type="entry name" value="His_kinase_dom"/>
</dbReference>
<dbReference type="InterPro" id="IPR003661">
    <property type="entry name" value="HisK_dim/P_dom"/>
</dbReference>
<dbReference type="InterPro" id="IPR001789">
    <property type="entry name" value="Sig_transdc_resp-reg_receiver"/>
</dbReference>
<feature type="modified residue" description="4-aspartylphosphate" evidence="6">
    <location>
        <position position="71"/>
    </location>
</feature>
<dbReference type="CDD" id="cd00082">
    <property type="entry name" value="HisKA"/>
    <property type="match status" value="1"/>
</dbReference>
<gene>
    <name evidence="10" type="ORF">SAMN05421858_0027</name>
</gene>
<keyword evidence="5" id="KW-0902">Two-component regulatory system</keyword>
<dbReference type="NCBIfam" id="TIGR00229">
    <property type="entry name" value="sensory_box"/>
    <property type="match status" value="1"/>
</dbReference>
<dbReference type="Proteomes" id="UP000186914">
    <property type="component" value="Unassembled WGS sequence"/>
</dbReference>
<organism evidence="10 11">
    <name type="scientific">Haladaptatus litoreus</name>
    <dbReference type="NCBI Taxonomy" id="553468"/>
    <lineage>
        <taxon>Archaea</taxon>
        <taxon>Methanobacteriati</taxon>
        <taxon>Methanobacteriota</taxon>
        <taxon>Stenosarchaea group</taxon>
        <taxon>Halobacteria</taxon>
        <taxon>Halobacteriales</taxon>
        <taxon>Haladaptataceae</taxon>
        <taxon>Haladaptatus</taxon>
    </lineage>
</organism>
<dbReference type="InterPro" id="IPR036097">
    <property type="entry name" value="HisK_dim/P_sf"/>
</dbReference>
<evidence type="ECO:0000259" key="7">
    <source>
        <dbReference type="PROSITE" id="PS50109"/>
    </source>
</evidence>
<feature type="domain" description="PAS" evidence="9">
    <location>
        <begin position="153"/>
        <end position="217"/>
    </location>
</feature>
<dbReference type="SMART" id="SM00388">
    <property type="entry name" value="HisKA"/>
    <property type="match status" value="1"/>
</dbReference>
<evidence type="ECO:0000256" key="1">
    <source>
        <dbReference type="ARBA" id="ARBA00000085"/>
    </source>
</evidence>
<dbReference type="SUPFAM" id="SSF52172">
    <property type="entry name" value="CheY-like"/>
    <property type="match status" value="1"/>
</dbReference>
<evidence type="ECO:0000256" key="6">
    <source>
        <dbReference type="PROSITE-ProRule" id="PRU00169"/>
    </source>
</evidence>
<dbReference type="PANTHER" id="PTHR43711:SF1">
    <property type="entry name" value="HISTIDINE KINASE 1"/>
    <property type="match status" value="1"/>
</dbReference>
<dbReference type="InterPro" id="IPR036890">
    <property type="entry name" value="HATPase_C_sf"/>
</dbReference>
<dbReference type="Pfam" id="PF13426">
    <property type="entry name" value="PAS_9"/>
    <property type="match status" value="1"/>
</dbReference>
<keyword evidence="11" id="KW-1185">Reference proteome</keyword>
<dbReference type="Gene3D" id="1.10.287.130">
    <property type="match status" value="1"/>
</dbReference>
<dbReference type="EMBL" id="FTNO01000001">
    <property type="protein sequence ID" value="SIQ67111.1"/>
    <property type="molecule type" value="Genomic_DNA"/>
</dbReference>
<dbReference type="SMART" id="SM00387">
    <property type="entry name" value="HATPase_c"/>
    <property type="match status" value="1"/>
</dbReference>
<protein>
    <recommendedName>
        <fullName evidence="2">histidine kinase</fullName>
        <ecNumber evidence="2">2.7.13.3</ecNumber>
    </recommendedName>
</protein>